<reference evidence="1 2" key="1">
    <citation type="submission" date="2024-06" db="EMBL/GenBank/DDBJ databases">
        <title>Sorghum-associated microbial communities from plants grown in Nebraska, USA.</title>
        <authorList>
            <person name="Schachtman D."/>
        </authorList>
    </citation>
    <scope>NUCLEOTIDE SEQUENCE [LARGE SCALE GENOMIC DNA]</scope>
    <source>
        <strain evidence="1 2">2709</strain>
    </source>
</reference>
<evidence type="ECO:0000313" key="1">
    <source>
        <dbReference type="EMBL" id="MET4575972.1"/>
    </source>
</evidence>
<keyword evidence="2" id="KW-1185">Reference proteome</keyword>
<sequence length="193" mass="21811">MEWGARQPRNRTTHMEKNEQLLDILKRRFEAHSQRHLKVKWDSVLNRLKSRPASLKTLWEMEQSGGEPDVVGGAAQDGSYRFFDCATESPSGRRSLCYDASALAARKENKPAGSAVEMAESIGASLLTEEDYHELQQFGEFDLKTSSWLATPAELRKKGGALFGDFRYGRVFIYHNGVQSYYAARGFRLVVSV</sequence>
<dbReference type="InterPro" id="IPR025352">
    <property type="entry name" value="DUF4256"/>
</dbReference>
<accession>A0ABV2Q4N7</accession>
<comment type="caution">
    <text evidence="1">The sequence shown here is derived from an EMBL/GenBank/DDBJ whole genome shotgun (WGS) entry which is preliminary data.</text>
</comment>
<evidence type="ECO:0008006" key="3">
    <source>
        <dbReference type="Google" id="ProtNLM"/>
    </source>
</evidence>
<dbReference type="EMBL" id="JBEPSH010000002">
    <property type="protein sequence ID" value="MET4575972.1"/>
    <property type="molecule type" value="Genomic_DNA"/>
</dbReference>
<dbReference type="Proteomes" id="UP001549320">
    <property type="component" value="Unassembled WGS sequence"/>
</dbReference>
<gene>
    <name evidence="1" type="ORF">ABIE13_001072</name>
</gene>
<name>A0ABV2Q4N7_9BURK</name>
<dbReference type="Pfam" id="PF14066">
    <property type="entry name" value="DUF4256"/>
    <property type="match status" value="1"/>
</dbReference>
<organism evidence="1 2">
    <name type="scientific">Ottowia thiooxydans</name>
    <dbReference type="NCBI Taxonomy" id="219182"/>
    <lineage>
        <taxon>Bacteria</taxon>
        <taxon>Pseudomonadati</taxon>
        <taxon>Pseudomonadota</taxon>
        <taxon>Betaproteobacteria</taxon>
        <taxon>Burkholderiales</taxon>
        <taxon>Comamonadaceae</taxon>
        <taxon>Ottowia</taxon>
    </lineage>
</organism>
<evidence type="ECO:0000313" key="2">
    <source>
        <dbReference type="Proteomes" id="UP001549320"/>
    </source>
</evidence>
<protein>
    <recommendedName>
        <fullName evidence="3">DUF4256 domain-containing protein</fullName>
    </recommendedName>
</protein>
<proteinExistence type="predicted"/>